<feature type="transmembrane region" description="Helical" evidence="6">
    <location>
        <begin position="305"/>
        <end position="331"/>
    </location>
</feature>
<protein>
    <submittedName>
        <fullName evidence="9">FtsX-like permease family protein</fullName>
    </submittedName>
</protein>
<evidence type="ECO:0000256" key="3">
    <source>
        <dbReference type="ARBA" id="ARBA00022692"/>
    </source>
</evidence>
<proteinExistence type="predicted"/>
<keyword evidence="4 6" id="KW-1133">Transmembrane helix</keyword>
<dbReference type="AlphaFoldDB" id="A0A517PCS4"/>
<name>A0A517PCS4_9PLAN</name>
<dbReference type="Proteomes" id="UP000318741">
    <property type="component" value="Chromosome"/>
</dbReference>
<dbReference type="PANTHER" id="PTHR43738:SF3">
    <property type="entry name" value="ABC TRANSPORTER PERMEASE"/>
    <property type="match status" value="1"/>
</dbReference>
<dbReference type="Pfam" id="PF02687">
    <property type="entry name" value="FtsX"/>
    <property type="match status" value="1"/>
</dbReference>
<keyword evidence="3 6" id="KW-0812">Transmembrane</keyword>
<evidence type="ECO:0000256" key="2">
    <source>
        <dbReference type="ARBA" id="ARBA00022475"/>
    </source>
</evidence>
<dbReference type="PANTHER" id="PTHR43738">
    <property type="entry name" value="ABC TRANSPORTER, MEMBRANE PROTEIN"/>
    <property type="match status" value="1"/>
</dbReference>
<evidence type="ECO:0000313" key="9">
    <source>
        <dbReference type="EMBL" id="QDT17170.1"/>
    </source>
</evidence>
<evidence type="ECO:0000256" key="5">
    <source>
        <dbReference type="ARBA" id="ARBA00023136"/>
    </source>
</evidence>
<gene>
    <name evidence="9" type="ORF">CA12_32820</name>
</gene>
<reference evidence="9 10" key="1">
    <citation type="submission" date="2019-02" db="EMBL/GenBank/DDBJ databases">
        <title>Deep-cultivation of Planctomycetes and their phenomic and genomic characterization uncovers novel biology.</title>
        <authorList>
            <person name="Wiegand S."/>
            <person name="Jogler M."/>
            <person name="Boedeker C."/>
            <person name="Pinto D."/>
            <person name="Vollmers J."/>
            <person name="Rivas-Marin E."/>
            <person name="Kohn T."/>
            <person name="Peeters S.H."/>
            <person name="Heuer A."/>
            <person name="Rast P."/>
            <person name="Oberbeckmann S."/>
            <person name="Bunk B."/>
            <person name="Jeske O."/>
            <person name="Meyerdierks A."/>
            <person name="Storesund J.E."/>
            <person name="Kallscheuer N."/>
            <person name="Luecker S."/>
            <person name="Lage O.M."/>
            <person name="Pohl T."/>
            <person name="Merkel B.J."/>
            <person name="Hornburger P."/>
            <person name="Mueller R.-W."/>
            <person name="Bruemmer F."/>
            <person name="Labrenz M."/>
            <person name="Spormann A.M."/>
            <person name="Op den Camp H."/>
            <person name="Overmann J."/>
            <person name="Amann R."/>
            <person name="Jetten M.S.M."/>
            <person name="Mascher T."/>
            <person name="Medema M.H."/>
            <person name="Devos D.P."/>
            <person name="Kaster A.-K."/>
            <person name="Ovreas L."/>
            <person name="Rohde M."/>
            <person name="Galperin M.Y."/>
            <person name="Jogler C."/>
        </authorList>
    </citation>
    <scope>NUCLEOTIDE SEQUENCE [LARGE SCALE GENOMIC DNA]</scope>
    <source>
        <strain evidence="9 10">CA12</strain>
    </source>
</reference>
<feature type="domain" description="ABC3 transporter permease C-terminal" evidence="7">
    <location>
        <begin position="263"/>
        <end position="378"/>
    </location>
</feature>
<accession>A0A517PCS4</accession>
<evidence type="ECO:0000256" key="1">
    <source>
        <dbReference type="ARBA" id="ARBA00004651"/>
    </source>
</evidence>
<keyword evidence="10" id="KW-1185">Reference proteome</keyword>
<dbReference type="RefSeq" id="WP_145360067.1">
    <property type="nucleotide sequence ID" value="NZ_CP036265.1"/>
</dbReference>
<organism evidence="9 10">
    <name type="scientific">Alienimonas californiensis</name>
    <dbReference type="NCBI Taxonomy" id="2527989"/>
    <lineage>
        <taxon>Bacteria</taxon>
        <taxon>Pseudomonadati</taxon>
        <taxon>Planctomycetota</taxon>
        <taxon>Planctomycetia</taxon>
        <taxon>Planctomycetales</taxon>
        <taxon>Planctomycetaceae</taxon>
        <taxon>Alienimonas</taxon>
    </lineage>
</organism>
<dbReference type="KEGG" id="acaf:CA12_32820"/>
<comment type="subcellular location">
    <subcellularLocation>
        <location evidence="1">Cell membrane</location>
        <topology evidence="1">Multi-pass membrane protein</topology>
    </subcellularLocation>
</comment>
<dbReference type="InterPro" id="IPR003838">
    <property type="entry name" value="ABC3_permease_C"/>
</dbReference>
<evidence type="ECO:0000256" key="4">
    <source>
        <dbReference type="ARBA" id="ARBA00022989"/>
    </source>
</evidence>
<keyword evidence="2" id="KW-1003">Cell membrane</keyword>
<dbReference type="InterPro" id="IPR025857">
    <property type="entry name" value="MacB_PCD"/>
</dbReference>
<evidence type="ECO:0000256" key="6">
    <source>
        <dbReference type="SAM" id="Phobius"/>
    </source>
</evidence>
<evidence type="ECO:0000259" key="8">
    <source>
        <dbReference type="Pfam" id="PF12704"/>
    </source>
</evidence>
<feature type="transmembrane region" description="Helical" evidence="6">
    <location>
        <begin position="23"/>
        <end position="43"/>
    </location>
</feature>
<feature type="domain" description="MacB-like periplasmic core" evidence="8">
    <location>
        <begin position="22"/>
        <end position="220"/>
    </location>
</feature>
<dbReference type="GO" id="GO:0005886">
    <property type="term" value="C:plasma membrane"/>
    <property type="evidence" value="ECO:0007669"/>
    <property type="project" value="UniProtKB-SubCell"/>
</dbReference>
<evidence type="ECO:0000259" key="7">
    <source>
        <dbReference type="Pfam" id="PF02687"/>
    </source>
</evidence>
<dbReference type="InterPro" id="IPR051125">
    <property type="entry name" value="ABC-4/HrtB_transporter"/>
</dbReference>
<evidence type="ECO:0000313" key="10">
    <source>
        <dbReference type="Proteomes" id="UP000318741"/>
    </source>
</evidence>
<sequence length="386" mass="40295">MTLRLLPWDYGIRNLARRPVRSLLTLAALATVVLLMLVVVGFIRGLETSLAVSGDPDVMLVYSLGAEENIENSAVPARTAGVLEASLSGIRQRSGVAYVSPELYFGTRVGGGDVTSLGLVRGVTPTASLVRRSVRITSGAWPGPGEILAGRLAHAKLGVPANALRPGSTVTFENRDWTVSGTFSAGGSAFESELWCRLPDLQSALNRQDLGLVALTLAPDGSAGEIDLFSKQRKDLEITATPETAYYGAMQTHYKPVRILAWAVVALVAGAGAFAGLNMMYGAVAGRTREIAALRAIGFRRRAVLLSLIQEGLVLAAAASLLAGTAALLLINGLSVRFTMGAFALRVDGTTLLIGCGVGLLLGAAGAVPPALKALRRPIAESLKAI</sequence>
<feature type="transmembrane region" description="Helical" evidence="6">
    <location>
        <begin position="351"/>
        <end position="372"/>
    </location>
</feature>
<dbReference type="OrthoDB" id="248483at2"/>
<keyword evidence="5 6" id="KW-0472">Membrane</keyword>
<dbReference type="Pfam" id="PF12704">
    <property type="entry name" value="MacB_PCD"/>
    <property type="match status" value="1"/>
</dbReference>
<dbReference type="EMBL" id="CP036265">
    <property type="protein sequence ID" value="QDT17170.1"/>
    <property type="molecule type" value="Genomic_DNA"/>
</dbReference>
<feature type="transmembrane region" description="Helical" evidence="6">
    <location>
        <begin position="259"/>
        <end position="284"/>
    </location>
</feature>